<organism evidence="5 6">
    <name type="scientific">Candidatus Nephthysia bennettiae</name>
    <dbReference type="NCBI Taxonomy" id="3127016"/>
    <lineage>
        <taxon>Bacteria</taxon>
        <taxon>Bacillati</taxon>
        <taxon>Candidatus Dormiibacterota</taxon>
        <taxon>Candidatus Dormibacteria</taxon>
        <taxon>Candidatus Dormibacterales</taxon>
        <taxon>Candidatus Dormibacteraceae</taxon>
        <taxon>Candidatus Nephthysia</taxon>
    </lineage>
</organism>
<evidence type="ECO:0000256" key="2">
    <source>
        <dbReference type="ARBA" id="ARBA00022618"/>
    </source>
</evidence>
<dbReference type="EMBL" id="JAEKNR010000234">
    <property type="protein sequence ID" value="MBJ7601060.1"/>
    <property type="molecule type" value="Genomic_DNA"/>
</dbReference>
<reference evidence="5" key="1">
    <citation type="submission" date="2020-10" db="EMBL/GenBank/DDBJ databases">
        <title>Ca. Dormibacterota MAGs.</title>
        <authorList>
            <person name="Montgomery K."/>
        </authorList>
    </citation>
    <scope>NUCLEOTIDE SEQUENCE [LARGE SCALE GENOMIC DNA]</scope>
    <source>
        <strain evidence="5">SC8812_S17_10</strain>
    </source>
</reference>
<dbReference type="PANTHER" id="PTHR34298:SF2">
    <property type="entry name" value="SEGREGATION AND CONDENSATION PROTEIN B"/>
    <property type="match status" value="1"/>
</dbReference>
<evidence type="ECO:0000256" key="3">
    <source>
        <dbReference type="ARBA" id="ARBA00022829"/>
    </source>
</evidence>
<sequence length="213" mass="23103">MRDPEHDDGPAESETRPEAAIVPEAIALSEEAAPALETSAVSQLSAAIEAILFSSNRPLRLRELQHATDSERPVIEEALSELRASLSGRGLMLQRQADLVGLVTRPEVAAYVRRALRPEVTGRLSPAAYETLAIVAFQQPVTRSRIEEIRGVNCDSVITNLELRNLVAEVGRAQGPGQAKLYGTTMRFLQVLGLESLEQLPAPARRVEAGPQP</sequence>
<dbReference type="InterPro" id="IPR036390">
    <property type="entry name" value="WH_DNA-bd_sf"/>
</dbReference>
<keyword evidence="2" id="KW-0132">Cell division</keyword>
<dbReference type="Pfam" id="PF04079">
    <property type="entry name" value="SMC_ScpB"/>
    <property type="match status" value="1"/>
</dbReference>
<dbReference type="InterPro" id="IPR036388">
    <property type="entry name" value="WH-like_DNA-bd_sf"/>
</dbReference>
<evidence type="ECO:0000256" key="1">
    <source>
        <dbReference type="ARBA" id="ARBA00022490"/>
    </source>
</evidence>
<dbReference type="RefSeq" id="WP_338205114.1">
    <property type="nucleotide sequence ID" value="NZ_JAEKNR010000234.1"/>
</dbReference>
<gene>
    <name evidence="5" type="primary">scpB</name>
    <name evidence="5" type="ORF">JF922_23685</name>
</gene>
<dbReference type="GO" id="GO:0051304">
    <property type="term" value="P:chromosome separation"/>
    <property type="evidence" value="ECO:0007669"/>
    <property type="project" value="InterPro"/>
</dbReference>
<proteinExistence type="predicted"/>
<evidence type="ECO:0000313" key="5">
    <source>
        <dbReference type="EMBL" id="MBJ7601060.1"/>
    </source>
</evidence>
<dbReference type="AlphaFoldDB" id="A0A934KA25"/>
<dbReference type="Gene3D" id="1.10.10.10">
    <property type="entry name" value="Winged helix-like DNA-binding domain superfamily/Winged helix DNA-binding domain"/>
    <property type="match status" value="2"/>
</dbReference>
<dbReference type="GO" id="GO:0051301">
    <property type="term" value="P:cell division"/>
    <property type="evidence" value="ECO:0007669"/>
    <property type="project" value="UniProtKB-KW"/>
</dbReference>
<keyword evidence="4" id="KW-0131">Cell cycle</keyword>
<name>A0A934KA25_9BACT</name>
<keyword evidence="1" id="KW-0963">Cytoplasm</keyword>
<comment type="caution">
    <text evidence="5">The sequence shown here is derived from an EMBL/GenBank/DDBJ whole genome shotgun (WGS) entry which is preliminary data.</text>
</comment>
<protein>
    <submittedName>
        <fullName evidence="5">SMC-Scp complex subunit ScpB</fullName>
    </submittedName>
</protein>
<dbReference type="PANTHER" id="PTHR34298">
    <property type="entry name" value="SEGREGATION AND CONDENSATION PROTEIN B"/>
    <property type="match status" value="1"/>
</dbReference>
<dbReference type="Proteomes" id="UP000612893">
    <property type="component" value="Unassembled WGS sequence"/>
</dbReference>
<dbReference type="SUPFAM" id="SSF46785">
    <property type="entry name" value="Winged helix' DNA-binding domain"/>
    <property type="match status" value="2"/>
</dbReference>
<dbReference type="NCBIfam" id="TIGR00281">
    <property type="entry name" value="SMC-Scp complex subunit ScpB"/>
    <property type="match status" value="1"/>
</dbReference>
<keyword evidence="6" id="KW-1185">Reference proteome</keyword>
<dbReference type="InterPro" id="IPR005234">
    <property type="entry name" value="ScpB_csome_segregation"/>
</dbReference>
<keyword evidence="3" id="KW-0159">Chromosome partition</keyword>
<evidence type="ECO:0000313" key="6">
    <source>
        <dbReference type="Proteomes" id="UP000612893"/>
    </source>
</evidence>
<accession>A0A934KA25</accession>
<evidence type="ECO:0000256" key="4">
    <source>
        <dbReference type="ARBA" id="ARBA00023306"/>
    </source>
</evidence>